<accession>A0A7G6YDZ6</accession>
<dbReference type="AlphaFoldDB" id="A0A7G6YDZ6"/>
<sequence length="193" mass="18598">MNRFAKGAIAGAAGILLLLSGAGTFALWNGSASAAAGSVKSGTMTIAADAVAGTWSVTHGSGSATSIASIANFRAVPGDVLTFTQKVDVTATGDNLSAVLSVDPTSIKAGDASPSSAALVTALTSGMTVTVGTPLPTGVTAGTAANTYNVSGATGTKVLTVSVTLPFDSTTTGTVAQGGTVDLSALGFKLAQQ</sequence>
<name>A0A7G6YDZ6_9MICO</name>
<dbReference type="KEGG" id="lse:F1C12_17385"/>
<organism evidence="1 2">
    <name type="scientific">Leifsonia shinshuensis</name>
    <dbReference type="NCBI Taxonomy" id="150026"/>
    <lineage>
        <taxon>Bacteria</taxon>
        <taxon>Bacillati</taxon>
        <taxon>Actinomycetota</taxon>
        <taxon>Actinomycetes</taxon>
        <taxon>Micrococcales</taxon>
        <taxon>Microbacteriaceae</taxon>
        <taxon>Leifsonia</taxon>
    </lineage>
</organism>
<evidence type="ECO:0000313" key="2">
    <source>
        <dbReference type="Proteomes" id="UP000515511"/>
    </source>
</evidence>
<dbReference type="InterPro" id="IPR024006">
    <property type="entry name" value="Alt_signal_exp_actinobact"/>
</dbReference>
<dbReference type="RefSeq" id="WP_185276151.1">
    <property type="nucleotide sequence ID" value="NZ_CP043641.1"/>
</dbReference>
<reference evidence="2" key="1">
    <citation type="submission" date="2019-09" db="EMBL/GenBank/DDBJ databases">
        <title>Antimicrobial potential of Antarctic Bacteria.</title>
        <authorList>
            <person name="Benaud N."/>
            <person name="Edwards R.J."/>
            <person name="Ferrari B.C."/>
        </authorList>
    </citation>
    <scope>NUCLEOTIDE SEQUENCE [LARGE SCALE GENOMIC DNA]</scope>
    <source>
        <strain evidence="2">INR9</strain>
    </source>
</reference>
<gene>
    <name evidence="1" type="ORF">F1C12_17385</name>
</gene>
<dbReference type="Proteomes" id="UP000515511">
    <property type="component" value="Chromosome"/>
</dbReference>
<dbReference type="NCBIfam" id="TIGR04089">
    <property type="entry name" value="exp_by_SipW_III"/>
    <property type="match status" value="1"/>
</dbReference>
<dbReference type="EMBL" id="CP043641">
    <property type="protein sequence ID" value="QNE36711.1"/>
    <property type="molecule type" value="Genomic_DNA"/>
</dbReference>
<proteinExistence type="predicted"/>
<protein>
    <submittedName>
        <fullName evidence="1">Alternate-type signal peptide domain-containing protein</fullName>
    </submittedName>
</protein>
<evidence type="ECO:0000313" key="1">
    <source>
        <dbReference type="EMBL" id="QNE36711.1"/>
    </source>
</evidence>